<sequence>MKYLEEVKTLLIDVLNLGPAGQALDADSPLLGSLPELDSMAVVTLIGALDEHFGIAIDDDDISASTFATLGSLARFVAERAE</sequence>
<dbReference type="Proteomes" id="UP001595665">
    <property type="component" value="Unassembled WGS sequence"/>
</dbReference>
<accession>A0ABV7PP31</accession>
<dbReference type="PROSITE" id="PS50075">
    <property type="entry name" value="CARRIER"/>
    <property type="match status" value="1"/>
</dbReference>
<protein>
    <submittedName>
        <fullName evidence="2">Acyl carrier protein</fullName>
    </submittedName>
</protein>
<comment type="caution">
    <text evidence="2">The sequence shown here is derived from an EMBL/GenBank/DDBJ whole genome shotgun (WGS) entry which is preliminary data.</text>
</comment>
<organism evidence="2 3">
    <name type="scientific">Massilia haematophila</name>
    <dbReference type="NCBI Taxonomy" id="457923"/>
    <lineage>
        <taxon>Bacteria</taxon>
        <taxon>Pseudomonadati</taxon>
        <taxon>Pseudomonadota</taxon>
        <taxon>Betaproteobacteria</taxon>
        <taxon>Burkholderiales</taxon>
        <taxon>Oxalobacteraceae</taxon>
        <taxon>Telluria group</taxon>
        <taxon>Massilia</taxon>
    </lineage>
</organism>
<dbReference type="InterPro" id="IPR009081">
    <property type="entry name" value="PP-bd_ACP"/>
</dbReference>
<feature type="domain" description="Carrier" evidence="1">
    <location>
        <begin position="1"/>
        <end position="81"/>
    </location>
</feature>
<keyword evidence="3" id="KW-1185">Reference proteome</keyword>
<reference evidence="3" key="1">
    <citation type="journal article" date="2019" name="Int. J. Syst. Evol. Microbiol.">
        <title>The Global Catalogue of Microorganisms (GCM) 10K type strain sequencing project: providing services to taxonomists for standard genome sequencing and annotation.</title>
        <authorList>
            <consortium name="The Broad Institute Genomics Platform"/>
            <consortium name="The Broad Institute Genome Sequencing Center for Infectious Disease"/>
            <person name="Wu L."/>
            <person name="Ma J."/>
        </authorList>
    </citation>
    <scope>NUCLEOTIDE SEQUENCE [LARGE SCALE GENOMIC DNA]</scope>
    <source>
        <strain evidence="3">CCM 7480</strain>
    </source>
</reference>
<evidence type="ECO:0000313" key="2">
    <source>
        <dbReference type="EMBL" id="MFC3460116.1"/>
    </source>
</evidence>
<dbReference type="InterPro" id="IPR036736">
    <property type="entry name" value="ACP-like_sf"/>
</dbReference>
<name>A0ABV7PP31_9BURK</name>
<dbReference type="Pfam" id="PF00550">
    <property type="entry name" value="PP-binding"/>
    <property type="match status" value="1"/>
</dbReference>
<dbReference type="SUPFAM" id="SSF47336">
    <property type="entry name" value="ACP-like"/>
    <property type="match status" value="1"/>
</dbReference>
<evidence type="ECO:0000313" key="3">
    <source>
        <dbReference type="Proteomes" id="UP001595665"/>
    </source>
</evidence>
<proteinExistence type="predicted"/>
<evidence type="ECO:0000259" key="1">
    <source>
        <dbReference type="PROSITE" id="PS50075"/>
    </source>
</evidence>
<gene>
    <name evidence="2" type="ORF">ACFOPH_17935</name>
</gene>
<dbReference type="Gene3D" id="1.10.1200.10">
    <property type="entry name" value="ACP-like"/>
    <property type="match status" value="1"/>
</dbReference>
<dbReference type="RefSeq" id="WP_312549687.1">
    <property type="nucleotide sequence ID" value="NZ_JBHRVV010000001.1"/>
</dbReference>
<dbReference type="EMBL" id="JBHRVV010000001">
    <property type="protein sequence ID" value="MFC3460116.1"/>
    <property type="molecule type" value="Genomic_DNA"/>
</dbReference>